<protein>
    <submittedName>
        <fullName evidence="1">Uncharacterized protein</fullName>
    </submittedName>
</protein>
<keyword evidence="2" id="KW-1185">Reference proteome</keyword>
<organism evidence="1 2">
    <name type="scientific">Melastoma candidum</name>
    <dbReference type="NCBI Taxonomy" id="119954"/>
    <lineage>
        <taxon>Eukaryota</taxon>
        <taxon>Viridiplantae</taxon>
        <taxon>Streptophyta</taxon>
        <taxon>Embryophyta</taxon>
        <taxon>Tracheophyta</taxon>
        <taxon>Spermatophyta</taxon>
        <taxon>Magnoliopsida</taxon>
        <taxon>eudicotyledons</taxon>
        <taxon>Gunneridae</taxon>
        <taxon>Pentapetalae</taxon>
        <taxon>rosids</taxon>
        <taxon>malvids</taxon>
        <taxon>Myrtales</taxon>
        <taxon>Melastomataceae</taxon>
        <taxon>Melastomatoideae</taxon>
        <taxon>Melastomateae</taxon>
        <taxon>Melastoma</taxon>
    </lineage>
</organism>
<dbReference type="EMBL" id="CM042884">
    <property type="protein sequence ID" value="KAI4369494.1"/>
    <property type="molecule type" value="Genomic_DNA"/>
</dbReference>
<dbReference type="Proteomes" id="UP001057402">
    <property type="component" value="Chromosome 5"/>
</dbReference>
<accession>A0ACB9QSE3</accession>
<name>A0ACB9QSE3_9MYRT</name>
<evidence type="ECO:0000313" key="1">
    <source>
        <dbReference type="EMBL" id="KAI4369494.1"/>
    </source>
</evidence>
<comment type="caution">
    <text evidence="1">The sequence shown here is derived from an EMBL/GenBank/DDBJ whole genome shotgun (WGS) entry which is preliminary data.</text>
</comment>
<evidence type="ECO:0000313" key="2">
    <source>
        <dbReference type="Proteomes" id="UP001057402"/>
    </source>
</evidence>
<reference evidence="2" key="1">
    <citation type="journal article" date="2023" name="Front. Plant Sci.">
        <title>Chromosomal-level genome assembly of Melastoma candidum provides insights into trichome evolution.</title>
        <authorList>
            <person name="Zhong Y."/>
            <person name="Wu W."/>
            <person name="Sun C."/>
            <person name="Zou P."/>
            <person name="Liu Y."/>
            <person name="Dai S."/>
            <person name="Zhou R."/>
        </authorList>
    </citation>
    <scope>NUCLEOTIDE SEQUENCE [LARGE SCALE GENOMIC DNA]</scope>
</reference>
<proteinExistence type="predicted"/>
<gene>
    <name evidence="1" type="ORF">MLD38_017930</name>
</gene>
<sequence>MTSTGSCNHPQKETRLDSPRTSLVHSLRELISSQDKPRSLTPLFSNSFKYEAIFASSIVHTGMTRLQKNKSLQCKHDRTDLTNKEGVKKLQMTWVRERDCPVAAGVVMELLHLLLPTSSLDLKVRNNVSQSKTWHSSFPHKIFRTSRMERQLPSMYCGEQPGGLKITGLEKAGGEDGGGSAHARNGACIKQG</sequence>